<comment type="caution">
    <text evidence="2">The sequence shown here is derived from an EMBL/GenBank/DDBJ whole genome shotgun (WGS) entry which is preliminary data.</text>
</comment>
<evidence type="ECO:0000313" key="3">
    <source>
        <dbReference type="Proteomes" id="UP001202922"/>
    </source>
</evidence>
<proteinExistence type="predicted"/>
<feature type="transmembrane region" description="Helical" evidence="1">
    <location>
        <begin position="87"/>
        <end position="106"/>
    </location>
</feature>
<keyword evidence="1" id="KW-0472">Membrane</keyword>
<reference evidence="2 3" key="1">
    <citation type="submission" date="2022-03" db="EMBL/GenBank/DDBJ databases">
        <title>Sinomonas sp. isolated from a soil.</title>
        <authorList>
            <person name="Han J."/>
            <person name="Kim D.-U."/>
        </authorList>
    </citation>
    <scope>NUCLEOTIDE SEQUENCE [LARGE SCALE GENOMIC DNA]</scope>
    <source>
        <strain evidence="2 3">5-5</strain>
    </source>
</reference>
<protein>
    <submittedName>
        <fullName evidence="2">DUF1345 domain-containing protein</fullName>
    </submittedName>
</protein>
<keyword evidence="1" id="KW-1133">Transmembrane helix</keyword>
<feature type="transmembrane region" description="Helical" evidence="1">
    <location>
        <begin position="118"/>
        <end position="139"/>
    </location>
</feature>
<feature type="transmembrane region" description="Helical" evidence="1">
    <location>
        <begin position="47"/>
        <end position="66"/>
    </location>
</feature>
<dbReference type="Proteomes" id="UP001202922">
    <property type="component" value="Unassembled WGS sequence"/>
</dbReference>
<feature type="transmembrane region" description="Helical" evidence="1">
    <location>
        <begin position="21"/>
        <end position="41"/>
    </location>
</feature>
<dbReference type="InterPro" id="IPR009781">
    <property type="entry name" value="DUF1345"/>
</dbReference>
<accession>A0ABS9TVQ6</accession>
<feature type="transmembrane region" description="Helical" evidence="1">
    <location>
        <begin position="199"/>
        <end position="220"/>
    </location>
</feature>
<name>A0ABS9TVQ6_9MICC</name>
<gene>
    <name evidence="2" type="ORF">L0M17_00475</name>
</gene>
<dbReference type="Pfam" id="PF07077">
    <property type="entry name" value="DUF1345"/>
    <property type="match status" value="1"/>
</dbReference>
<dbReference type="EMBL" id="JAKZBV010000001">
    <property type="protein sequence ID" value="MCH6468473.1"/>
    <property type="molecule type" value="Genomic_DNA"/>
</dbReference>
<keyword evidence="1" id="KW-0812">Transmembrane</keyword>
<evidence type="ECO:0000256" key="1">
    <source>
        <dbReference type="SAM" id="Phobius"/>
    </source>
</evidence>
<dbReference type="RefSeq" id="WP_241050216.1">
    <property type="nucleotide sequence ID" value="NZ_JAKZBV010000001.1"/>
</dbReference>
<evidence type="ECO:0000313" key="2">
    <source>
        <dbReference type="EMBL" id="MCH6468473.1"/>
    </source>
</evidence>
<keyword evidence="3" id="KW-1185">Reference proteome</keyword>
<organism evidence="2 3">
    <name type="scientific">Sinomonas terrae</name>
    <dbReference type="NCBI Taxonomy" id="2908838"/>
    <lineage>
        <taxon>Bacteria</taxon>
        <taxon>Bacillati</taxon>
        <taxon>Actinomycetota</taxon>
        <taxon>Actinomycetes</taxon>
        <taxon>Micrococcales</taxon>
        <taxon>Micrococcaceae</taxon>
        <taxon>Sinomonas</taxon>
    </lineage>
</organism>
<sequence>MTSQPASTRSTRAVSASRRMWAMLGVGVVAAVLTGFFSSWWHAAAAGWGAAALLYDIWVLSRILPMNAEQTKNHAREEDPRRTVRDFLILSANVAAIVAVIMVMVSGNQTKGAGKVTLALLAILVVAASWLLLHTIFILRYAELYYSSTHPGGVEFNQDDPPKYSDFAYLGFTLGMTFQVSDTNLTRTQIRTEALKQGILGYVFSTVILAATINLVIGLATQSG</sequence>